<feature type="transmembrane region" description="Helical" evidence="1">
    <location>
        <begin position="293"/>
        <end position="313"/>
    </location>
</feature>
<comment type="caution">
    <text evidence="2">The sequence shown here is derived from an EMBL/GenBank/DDBJ whole genome shotgun (WGS) entry which is preliminary data.</text>
</comment>
<keyword evidence="1" id="KW-1133">Transmembrane helix</keyword>
<feature type="transmembrane region" description="Helical" evidence="1">
    <location>
        <begin position="209"/>
        <end position="236"/>
    </location>
</feature>
<dbReference type="AlphaFoldDB" id="A0A9D1S3C2"/>
<accession>A0A9D1S3C2</accession>
<feature type="transmembrane region" description="Helical" evidence="1">
    <location>
        <begin position="110"/>
        <end position="139"/>
    </location>
</feature>
<feature type="transmembrane region" description="Helical" evidence="1">
    <location>
        <begin position="248"/>
        <end position="273"/>
    </location>
</feature>
<keyword evidence="1" id="KW-0472">Membrane</keyword>
<reference evidence="2" key="2">
    <citation type="journal article" date="2021" name="PeerJ">
        <title>Extensive microbial diversity within the chicken gut microbiome revealed by metagenomics and culture.</title>
        <authorList>
            <person name="Gilroy R."/>
            <person name="Ravi A."/>
            <person name="Getino M."/>
            <person name="Pursley I."/>
            <person name="Horton D.L."/>
            <person name="Alikhan N.F."/>
            <person name="Baker D."/>
            <person name="Gharbi K."/>
            <person name="Hall N."/>
            <person name="Watson M."/>
            <person name="Adriaenssens E.M."/>
            <person name="Foster-Nyarko E."/>
            <person name="Jarju S."/>
            <person name="Secka A."/>
            <person name="Antonio M."/>
            <person name="Oren A."/>
            <person name="Chaudhuri R.R."/>
            <person name="La Ragione R."/>
            <person name="Hildebrand F."/>
            <person name="Pallen M.J."/>
        </authorList>
    </citation>
    <scope>NUCLEOTIDE SEQUENCE</scope>
    <source>
        <strain evidence="2">ChiGjej1B1-22543</strain>
    </source>
</reference>
<name>A0A9D1S3C2_9FIRM</name>
<dbReference type="Proteomes" id="UP000824070">
    <property type="component" value="Unassembled WGS sequence"/>
</dbReference>
<evidence type="ECO:0008006" key="4">
    <source>
        <dbReference type="Google" id="ProtNLM"/>
    </source>
</evidence>
<protein>
    <recommendedName>
        <fullName evidence="4">ABC-2 family transporter protein</fullName>
    </recommendedName>
</protein>
<organism evidence="2 3">
    <name type="scientific">Candidatus Alloenteromonas pullicola</name>
    <dbReference type="NCBI Taxonomy" id="2840784"/>
    <lineage>
        <taxon>Bacteria</taxon>
        <taxon>Bacillati</taxon>
        <taxon>Bacillota</taxon>
        <taxon>Bacillota incertae sedis</taxon>
        <taxon>Candidatus Alloenteromonas</taxon>
    </lineage>
</organism>
<evidence type="ECO:0000313" key="3">
    <source>
        <dbReference type="Proteomes" id="UP000824070"/>
    </source>
</evidence>
<keyword evidence="1" id="KW-0812">Transmembrane</keyword>
<feature type="transmembrane region" description="Helical" evidence="1">
    <location>
        <begin position="20"/>
        <end position="41"/>
    </location>
</feature>
<proteinExistence type="predicted"/>
<gene>
    <name evidence="2" type="ORF">IAC52_04840</name>
</gene>
<evidence type="ECO:0000256" key="1">
    <source>
        <dbReference type="SAM" id="Phobius"/>
    </source>
</evidence>
<reference evidence="2" key="1">
    <citation type="submission" date="2020-10" db="EMBL/GenBank/DDBJ databases">
        <authorList>
            <person name="Gilroy R."/>
        </authorList>
    </citation>
    <scope>NUCLEOTIDE SEQUENCE</scope>
    <source>
        <strain evidence="2">ChiGjej1B1-22543</strain>
    </source>
</reference>
<feature type="transmembrane region" description="Helical" evidence="1">
    <location>
        <begin position="160"/>
        <end position="185"/>
    </location>
</feature>
<evidence type="ECO:0000313" key="2">
    <source>
        <dbReference type="EMBL" id="HIU45605.1"/>
    </source>
</evidence>
<dbReference type="EMBL" id="DVMV01000040">
    <property type="protein sequence ID" value="HIU45605.1"/>
    <property type="molecule type" value="Genomic_DNA"/>
</dbReference>
<sequence>MSSRVIRYKAVQAKESLRYIVFFLSLCLFGLAAYSAAMAFLPPISTQGDLASSLLLCKNNVDEAWRLMSQGSITEDRYLCLTAFDRFFLDSGTASYMYIQEGWLVEGKSYSSVCLLTLTTAFPFLGPALGVFFGYLLFGKDLADGAIKNLFQGGLSRNEAFFGSFASSLLIPFSFLAFAFAFLFLSSSPLFGMSFLIQDGESVVECPAYLAGMMALPLSLIGCLLAASLVGLCSLLSRSPMISCALPACLFLLPFASSIGVSKAAALEFYPSLSSSAMPFSGLMLGCSGGCYTPTYINFAVSLLGSIGLVAALRRSYGRASF</sequence>